<dbReference type="SUPFAM" id="SSF53474">
    <property type="entry name" value="alpha/beta-Hydrolases"/>
    <property type="match status" value="1"/>
</dbReference>
<dbReference type="EMBL" id="MU007021">
    <property type="protein sequence ID" value="KAF2433341.1"/>
    <property type="molecule type" value="Genomic_DNA"/>
</dbReference>
<evidence type="ECO:0000313" key="6">
    <source>
        <dbReference type="EMBL" id="KAF2433341.1"/>
    </source>
</evidence>
<organism evidence="6 7">
    <name type="scientific">Tothia fuscella</name>
    <dbReference type="NCBI Taxonomy" id="1048955"/>
    <lineage>
        <taxon>Eukaryota</taxon>
        <taxon>Fungi</taxon>
        <taxon>Dikarya</taxon>
        <taxon>Ascomycota</taxon>
        <taxon>Pezizomycotina</taxon>
        <taxon>Dothideomycetes</taxon>
        <taxon>Pleosporomycetidae</taxon>
        <taxon>Venturiales</taxon>
        <taxon>Cylindrosympodiaceae</taxon>
        <taxon>Tothia</taxon>
    </lineage>
</organism>
<dbReference type="InterPro" id="IPR002921">
    <property type="entry name" value="Fungal_lipase-type"/>
</dbReference>
<dbReference type="Gene3D" id="3.40.50.1820">
    <property type="entry name" value="alpha/beta hydrolase"/>
    <property type="match status" value="1"/>
</dbReference>
<evidence type="ECO:0000259" key="5">
    <source>
        <dbReference type="Pfam" id="PF03893"/>
    </source>
</evidence>
<dbReference type="GO" id="GO:0016042">
    <property type="term" value="P:lipid catabolic process"/>
    <property type="evidence" value="ECO:0007669"/>
    <property type="project" value="InterPro"/>
</dbReference>
<dbReference type="OrthoDB" id="426718at2759"/>
<dbReference type="PANTHER" id="PTHR46640:SF1">
    <property type="entry name" value="FUNGAL LIPASE-LIKE DOMAIN-CONTAINING PROTEIN-RELATED"/>
    <property type="match status" value="1"/>
</dbReference>
<dbReference type="Proteomes" id="UP000800235">
    <property type="component" value="Unassembled WGS sequence"/>
</dbReference>
<keyword evidence="1 3" id="KW-0732">Signal</keyword>
<dbReference type="CDD" id="cd00519">
    <property type="entry name" value="Lipase_3"/>
    <property type="match status" value="1"/>
</dbReference>
<evidence type="ECO:0000256" key="3">
    <source>
        <dbReference type="SAM" id="SignalP"/>
    </source>
</evidence>
<protein>
    <submittedName>
        <fullName evidence="6">Alpha/beta-hydrolase</fullName>
    </submittedName>
</protein>
<comment type="caution">
    <text evidence="6">The sequence shown here is derived from an EMBL/GenBank/DDBJ whole genome shotgun (WGS) entry which is preliminary data.</text>
</comment>
<feature type="domain" description="Mono-/di-acylglycerol lipase N-terminal" evidence="5">
    <location>
        <begin position="20"/>
        <end position="72"/>
    </location>
</feature>
<dbReference type="GO" id="GO:0016787">
    <property type="term" value="F:hydrolase activity"/>
    <property type="evidence" value="ECO:0007669"/>
    <property type="project" value="UniProtKB-KW"/>
</dbReference>
<feature type="signal peptide" evidence="3">
    <location>
        <begin position="1"/>
        <end position="19"/>
    </location>
</feature>
<proteinExistence type="predicted"/>
<evidence type="ECO:0000256" key="1">
    <source>
        <dbReference type="ARBA" id="ARBA00022729"/>
    </source>
</evidence>
<evidence type="ECO:0000259" key="4">
    <source>
        <dbReference type="Pfam" id="PF01764"/>
    </source>
</evidence>
<dbReference type="PANTHER" id="PTHR46640">
    <property type="entry name" value="TRIACYLGLYCEROL LIPASE, PUTATIVE (AFU_ORTHOLOGUE AFUA_6G06510)-RELATED"/>
    <property type="match status" value="1"/>
</dbReference>
<dbReference type="InterPro" id="IPR005592">
    <property type="entry name" value="Mono/diacylglycerol_lipase_N"/>
</dbReference>
<dbReference type="Pfam" id="PF03893">
    <property type="entry name" value="Lipase3_N"/>
    <property type="match status" value="1"/>
</dbReference>
<dbReference type="InterPro" id="IPR029058">
    <property type="entry name" value="AB_hydrolase_fold"/>
</dbReference>
<feature type="domain" description="Fungal lipase-type" evidence="4">
    <location>
        <begin position="101"/>
        <end position="233"/>
    </location>
</feature>
<dbReference type="AlphaFoldDB" id="A0A9P4U1D1"/>
<evidence type="ECO:0000313" key="7">
    <source>
        <dbReference type="Proteomes" id="UP000800235"/>
    </source>
</evidence>
<name>A0A9P4U1D1_9PEZI</name>
<keyword evidence="7" id="KW-1185">Reference proteome</keyword>
<sequence length="299" mass="32465">MINFHSLIIISLLSNFIFSIPLERRAIDANLLATFNLYEQYAAAAYCPTNNNSPNTKIVCSSGNCPLVEAANTDTVIEFQDSAGTDATGYLATDTTNNLIVLSFRGSESIRNYFTDLSFSLVSTDVCNGCLGLAGFWLSWLEVRDNVKAAVAIVAAANPSFKIVATGHSLGGAIATFAAAELRNAGYTVDLVSFGAPRVGDRTTARHITNQNKGANYRITHKNDPAPRLPPESFGYLHTSPEYYISNDNNQPVTTKDIRVCSGLGNSQCNAAWLIFDLYAHAWYFNEISACYPGDTIEV</sequence>
<dbReference type="Pfam" id="PF01764">
    <property type="entry name" value="Lipase_3"/>
    <property type="match status" value="1"/>
</dbReference>
<evidence type="ECO:0000256" key="2">
    <source>
        <dbReference type="ARBA" id="ARBA00022801"/>
    </source>
</evidence>
<keyword evidence="2" id="KW-0378">Hydrolase</keyword>
<dbReference type="InterPro" id="IPR051299">
    <property type="entry name" value="AB_hydrolase_lip/est"/>
</dbReference>
<feature type="chain" id="PRO_5040451210" evidence="3">
    <location>
        <begin position="20"/>
        <end position="299"/>
    </location>
</feature>
<gene>
    <name evidence="6" type="ORF">EJ08DRAFT_668939</name>
</gene>
<reference evidence="6" key="1">
    <citation type="journal article" date="2020" name="Stud. Mycol.">
        <title>101 Dothideomycetes genomes: a test case for predicting lifestyles and emergence of pathogens.</title>
        <authorList>
            <person name="Haridas S."/>
            <person name="Albert R."/>
            <person name="Binder M."/>
            <person name="Bloem J."/>
            <person name="Labutti K."/>
            <person name="Salamov A."/>
            <person name="Andreopoulos B."/>
            <person name="Baker S."/>
            <person name="Barry K."/>
            <person name="Bills G."/>
            <person name="Bluhm B."/>
            <person name="Cannon C."/>
            <person name="Castanera R."/>
            <person name="Culley D."/>
            <person name="Daum C."/>
            <person name="Ezra D."/>
            <person name="Gonzalez J."/>
            <person name="Henrissat B."/>
            <person name="Kuo A."/>
            <person name="Liang C."/>
            <person name="Lipzen A."/>
            <person name="Lutzoni F."/>
            <person name="Magnuson J."/>
            <person name="Mondo S."/>
            <person name="Nolan M."/>
            <person name="Ohm R."/>
            <person name="Pangilinan J."/>
            <person name="Park H.-J."/>
            <person name="Ramirez L."/>
            <person name="Alfaro M."/>
            <person name="Sun H."/>
            <person name="Tritt A."/>
            <person name="Yoshinaga Y."/>
            <person name="Zwiers L.-H."/>
            <person name="Turgeon B."/>
            <person name="Goodwin S."/>
            <person name="Spatafora J."/>
            <person name="Crous P."/>
            <person name="Grigoriev I."/>
        </authorList>
    </citation>
    <scope>NUCLEOTIDE SEQUENCE</scope>
    <source>
        <strain evidence="6">CBS 130266</strain>
    </source>
</reference>
<accession>A0A9P4U1D1</accession>